<name>A0A1M5YT96_9BACT</name>
<dbReference type="PANTHER" id="PTHR45138:SF9">
    <property type="entry name" value="DIGUANYLATE CYCLASE DGCM-RELATED"/>
    <property type="match status" value="1"/>
</dbReference>
<dbReference type="GO" id="GO:1902201">
    <property type="term" value="P:negative regulation of bacterial-type flagellum-dependent cell motility"/>
    <property type="evidence" value="ECO:0007669"/>
    <property type="project" value="TreeGrafter"/>
</dbReference>
<dbReference type="InterPro" id="IPR029787">
    <property type="entry name" value="Nucleotide_cyclase"/>
</dbReference>
<dbReference type="NCBIfam" id="TIGR00254">
    <property type="entry name" value="GGDEF"/>
    <property type="match status" value="1"/>
</dbReference>
<protein>
    <recommendedName>
        <fullName evidence="1">diguanylate cyclase</fullName>
        <ecNumber evidence="1">2.7.7.65</ecNumber>
    </recommendedName>
</protein>
<keyword evidence="3" id="KW-0812">Transmembrane</keyword>
<evidence type="ECO:0000313" key="5">
    <source>
        <dbReference type="EMBL" id="SHI15024.1"/>
    </source>
</evidence>
<accession>A0A1M5YT96</accession>
<sequence length="441" mass="49312">MILFFRSFWHAPRLGRSLVVLVLMVSLLLGCSGVMLWLRMSRIASFAKDTRDEQLPIFLAQQRLSNNIERLRFYGAVILHAEDAGERRSARLAAQILANDAAFERDPDTADKILRTFSNMRLIESLRLKEEKDLLAEHSQLTDGDDIKILWQETSDILRELSDNISSRAVSQAARFSTMIIEETDAARTTAFIAFGLTLVILFVLLLLFYKAVAKPLLAIANGLQKVYGTREVVRLPPTRLNELQTITQGVEQLSRLMNELHCANTDLEILSKIDGLTGIGNRRQFDSHLENEILRARRRKTTTAVMMIDIDHFKSFNDTYGHQQGDHCLQQVARTISLLFRRPGDVVARYGGEEFGVILPETSLAGALASAKRIRDAITGLQIEHAAAESGKLSVSVGVTAFVPHAKSLPEGYVSLADMALYEAKRSGRNCVHTKLPKDI</sequence>
<feature type="transmembrane region" description="Helical" evidence="3">
    <location>
        <begin position="189"/>
        <end position="210"/>
    </location>
</feature>
<proteinExistence type="predicted"/>
<keyword evidence="3" id="KW-1133">Transmembrane helix</keyword>
<dbReference type="Proteomes" id="UP000184139">
    <property type="component" value="Unassembled WGS sequence"/>
</dbReference>
<dbReference type="AlphaFoldDB" id="A0A1M5YT96"/>
<keyword evidence="3" id="KW-0472">Membrane</keyword>
<dbReference type="EMBL" id="FQXS01000056">
    <property type="protein sequence ID" value="SHI15024.1"/>
    <property type="molecule type" value="Genomic_DNA"/>
</dbReference>
<dbReference type="PROSITE" id="PS50887">
    <property type="entry name" value="GGDEF"/>
    <property type="match status" value="1"/>
</dbReference>
<dbReference type="PROSITE" id="PS51257">
    <property type="entry name" value="PROKAR_LIPOPROTEIN"/>
    <property type="match status" value="1"/>
</dbReference>
<comment type="catalytic activity">
    <reaction evidence="2">
        <text>2 GTP = 3',3'-c-di-GMP + 2 diphosphate</text>
        <dbReference type="Rhea" id="RHEA:24898"/>
        <dbReference type="ChEBI" id="CHEBI:33019"/>
        <dbReference type="ChEBI" id="CHEBI:37565"/>
        <dbReference type="ChEBI" id="CHEBI:58805"/>
        <dbReference type="EC" id="2.7.7.65"/>
    </reaction>
</comment>
<dbReference type="SUPFAM" id="SSF55073">
    <property type="entry name" value="Nucleotide cyclase"/>
    <property type="match status" value="1"/>
</dbReference>
<dbReference type="InterPro" id="IPR043128">
    <property type="entry name" value="Rev_trsase/Diguanyl_cyclase"/>
</dbReference>
<dbReference type="InterPro" id="IPR050469">
    <property type="entry name" value="Diguanylate_Cyclase"/>
</dbReference>
<dbReference type="SMART" id="SM00267">
    <property type="entry name" value="GGDEF"/>
    <property type="match status" value="1"/>
</dbReference>
<dbReference type="GO" id="GO:0043709">
    <property type="term" value="P:cell adhesion involved in single-species biofilm formation"/>
    <property type="evidence" value="ECO:0007669"/>
    <property type="project" value="TreeGrafter"/>
</dbReference>
<dbReference type="EC" id="2.7.7.65" evidence="1"/>
<evidence type="ECO:0000259" key="4">
    <source>
        <dbReference type="PROSITE" id="PS50887"/>
    </source>
</evidence>
<reference evidence="5 6" key="1">
    <citation type="submission" date="2016-11" db="EMBL/GenBank/DDBJ databases">
        <authorList>
            <person name="Jaros S."/>
            <person name="Januszkiewicz K."/>
            <person name="Wedrychowicz H."/>
        </authorList>
    </citation>
    <scope>NUCLEOTIDE SEQUENCE [LARGE SCALE GENOMIC DNA]</scope>
    <source>
        <strain evidence="5 6">DSM 9705</strain>
    </source>
</reference>
<dbReference type="Gene3D" id="3.30.70.270">
    <property type="match status" value="1"/>
</dbReference>
<dbReference type="FunFam" id="3.30.70.270:FF:000001">
    <property type="entry name" value="Diguanylate cyclase domain protein"/>
    <property type="match status" value="1"/>
</dbReference>
<dbReference type="PANTHER" id="PTHR45138">
    <property type="entry name" value="REGULATORY COMPONENTS OF SENSORY TRANSDUCTION SYSTEM"/>
    <property type="match status" value="1"/>
</dbReference>
<organism evidence="5 6">
    <name type="scientific">Desulfofustis glycolicus DSM 9705</name>
    <dbReference type="NCBI Taxonomy" id="1121409"/>
    <lineage>
        <taxon>Bacteria</taxon>
        <taxon>Pseudomonadati</taxon>
        <taxon>Thermodesulfobacteriota</taxon>
        <taxon>Desulfobulbia</taxon>
        <taxon>Desulfobulbales</taxon>
        <taxon>Desulfocapsaceae</taxon>
        <taxon>Desulfofustis</taxon>
    </lineage>
</organism>
<dbReference type="GO" id="GO:0005886">
    <property type="term" value="C:plasma membrane"/>
    <property type="evidence" value="ECO:0007669"/>
    <property type="project" value="TreeGrafter"/>
</dbReference>
<evidence type="ECO:0000313" key="6">
    <source>
        <dbReference type="Proteomes" id="UP000184139"/>
    </source>
</evidence>
<keyword evidence="6" id="KW-1185">Reference proteome</keyword>
<evidence type="ECO:0000256" key="2">
    <source>
        <dbReference type="ARBA" id="ARBA00034247"/>
    </source>
</evidence>
<feature type="transmembrane region" description="Helical" evidence="3">
    <location>
        <begin position="18"/>
        <end position="38"/>
    </location>
</feature>
<dbReference type="Pfam" id="PF00990">
    <property type="entry name" value="GGDEF"/>
    <property type="match status" value="1"/>
</dbReference>
<evidence type="ECO:0000256" key="3">
    <source>
        <dbReference type="SAM" id="Phobius"/>
    </source>
</evidence>
<dbReference type="GO" id="GO:0052621">
    <property type="term" value="F:diguanylate cyclase activity"/>
    <property type="evidence" value="ECO:0007669"/>
    <property type="project" value="UniProtKB-EC"/>
</dbReference>
<gene>
    <name evidence="5" type="ORF">SAMN02745124_04405</name>
</gene>
<dbReference type="STRING" id="1121409.SAMN02745124_04405"/>
<dbReference type="InterPro" id="IPR000160">
    <property type="entry name" value="GGDEF_dom"/>
</dbReference>
<feature type="domain" description="GGDEF" evidence="4">
    <location>
        <begin position="302"/>
        <end position="438"/>
    </location>
</feature>
<dbReference type="CDD" id="cd01949">
    <property type="entry name" value="GGDEF"/>
    <property type="match status" value="1"/>
</dbReference>
<evidence type="ECO:0000256" key="1">
    <source>
        <dbReference type="ARBA" id="ARBA00012528"/>
    </source>
</evidence>